<accession>A0A8H3XCH9</accession>
<name>A0A8H3XCH9_GIGMA</name>
<keyword evidence="2" id="KW-1185">Reference proteome</keyword>
<comment type="caution">
    <text evidence="1">The sequence shown here is derived from an EMBL/GenBank/DDBJ whole genome shotgun (WGS) entry which is preliminary data.</text>
</comment>
<dbReference type="Proteomes" id="UP000439903">
    <property type="component" value="Unassembled WGS sequence"/>
</dbReference>
<protein>
    <submittedName>
        <fullName evidence="1">Uncharacterized protein</fullName>
    </submittedName>
</protein>
<dbReference type="EMBL" id="WTPW01001420">
    <property type="protein sequence ID" value="KAF0436912.1"/>
    <property type="molecule type" value="Genomic_DNA"/>
</dbReference>
<gene>
    <name evidence="1" type="ORF">F8M41_004575</name>
</gene>
<sequence length="83" mass="8833">MITVSPNKILKTDSIFVSIMLSEGSNSGGPLFSFTSLALVTLKGILWGGSKGRSSLGPYSMILPLEKILNNANLELITSHIVL</sequence>
<evidence type="ECO:0000313" key="2">
    <source>
        <dbReference type="Proteomes" id="UP000439903"/>
    </source>
</evidence>
<evidence type="ECO:0000313" key="1">
    <source>
        <dbReference type="EMBL" id="KAF0436912.1"/>
    </source>
</evidence>
<proteinExistence type="predicted"/>
<reference evidence="1 2" key="1">
    <citation type="journal article" date="2019" name="Environ. Microbiol.">
        <title>At the nexus of three kingdoms: the genome of the mycorrhizal fungus Gigaspora margarita provides insights into plant, endobacterial and fungal interactions.</title>
        <authorList>
            <person name="Venice F."/>
            <person name="Ghignone S."/>
            <person name="Salvioli di Fossalunga A."/>
            <person name="Amselem J."/>
            <person name="Novero M."/>
            <person name="Xianan X."/>
            <person name="Sedzielewska Toro K."/>
            <person name="Morin E."/>
            <person name="Lipzen A."/>
            <person name="Grigoriev I.V."/>
            <person name="Henrissat B."/>
            <person name="Martin F.M."/>
            <person name="Bonfante P."/>
        </authorList>
    </citation>
    <scope>NUCLEOTIDE SEQUENCE [LARGE SCALE GENOMIC DNA]</scope>
    <source>
        <strain evidence="1 2">BEG34</strain>
    </source>
</reference>
<organism evidence="1 2">
    <name type="scientific">Gigaspora margarita</name>
    <dbReference type="NCBI Taxonomy" id="4874"/>
    <lineage>
        <taxon>Eukaryota</taxon>
        <taxon>Fungi</taxon>
        <taxon>Fungi incertae sedis</taxon>
        <taxon>Mucoromycota</taxon>
        <taxon>Glomeromycotina</taxon>
        <taxon>Glomeromycetes</taxon>
        <taxon>Diversisporales</taxon>
        <taxon>Gigasporaceae</taxon>
        <taxon>Gigaspora</taxon>
    </lineage>
</organism>
<dbReference type="AlphaFoldDB" id="A0A8H3XCH9"/>